<keyword evidence="2" id="KW-0472">Membrane</keyword>
<evidence type="ECO:0000256" key="1">
    <source>
        <dbReference type="SAM" id="MobiDB-lite"/>
    </source>
</evidence>
<proteinExistence type="predicted"/>
<dbReference type="AlphaFoldDB" id="A0A061RJJ5"/>
<feature type="transmembrane region" description="Helical" evidence="2">
    <location>
        <begin position="259"/>
        <end position="280"/>
    </location>
</feature>
<reference evidence="3" key="1">
    <citation type="submission" date="2014-05" db="EMBL/GenBank/DDBJ databases">
        <title>The transcriptome of the halophilic microalga Tetraselmis sp. GSL018 isolated from the Great Salt Lake, Utah.</title>
        <authorList>
            <person name="Jinkerson R.E."/>
            <person name="D'Adamo S."/>
            <person name="Posewitz M.C."/>
        </authorList>
    </citation>
    <scope>NUCLEOTIDE SEQUENCE</scope>
    <source>
        <strain evidence="3">GSL018</strain>
    </source>
</reference>
<accession>A0A061RJJ5</accession>
<keyword evidence="2" id="KW-0812">Transmembrane</keyword>
<organism evidence="3">
    <name type="scientific">Tetraselmis sp. GSL018</name>
    <dbReference type="NCBI Taxonomy" id="582737"/>
    <lineage>
        <taxon>Eukaryota</taxon>
        <taxon>Viridiplantae</taxon>
        <taxon>Chlorophyta</taxon>
        <taxon>core chlorophytes</taxon>
        <taxon>Chlorodendrophyceae</taxon>
        <taxon>Chlorodendrales</taxon>
        <taxon>Chlorodendraceae</taxon>
        <taxon>Tetraselmis</taxon>
    </lineage>
</organism>
<feature type="region of interest" description="Disordered" evidence="1">
    <location>
        <begin position="387"/>
        <end position="465"/>
    </location>
</feature>
<protein>
    <submittedName>
        <fullName evidence="3">Uncharacterized protein</fullName>
    </submittedName>
</protein>
<name>A0A061RJJ5_9CHLO</name>
<gene>
    <name evidence="3" type="ORF">TSPGSL018_3241</name>
</gene>
<feature type="transmembrane region" description="Helical" evidence="2">
    <location>
        <begin position="111"/>
        <end position="134"/>
    </location>
</feature>
<feature type="compositionally biased region" description="Polar residues" evidence="1">
    <location>
        <begin position="25"/>
        <end position="36"/>
    </location>
</feature>
<keyword evidence="2" id="KW-1133">Transmembrane helix</keyword>
<feature type="region of interest" description="Disordered" evidence="1">
    <location>
        <begin position="1"/>
        <end position="46"/>
    </location>
</feature>
<feature type="transmembrane region" description="Helical" evidence="2">
    <location>
        <begin position="146"/>
        <end position="164"/>
    </location>
</feature>
<dbReference type="EMBL" id="GBEZ01015307">
    <property type="protein sequence ID" value="JAC70845.1"/>
    <property type="molecule type" value="Transcribed_RNA"/>
</dbReference>
<feature type="compositionally biased region" description="Acidic residues" evidence="1">
    <location>
        <begin position="391"/>
        <end position="403"/>
    </location>
</feature>
<feature type="transmembrane region" description="Helical" evidence="2">
    <location>
        <begin position="171"/>
        <end position="194"/>
    </location>
</feature>
<sequence length="465" mass="52004">MHSVLPKLFRRDKSSGEEYVEETEIQQLSPLPQRKSQPAPRGILKNRQSEDYWEMLERTHAPEVDLVEDEYDETEELDDDALGVRGHKSAIMDDVEDAMRLQWNTKDLKKLSIVTSFLGVLATGILPMVDHFVWYRYDPRMTEITVTFWMVSALIGLLGAWAAWKERAMLVAIHVILGFMLGACLGTFSVSVYYDMESRCEVMQAAFVGCGGCNCSWTNECSLVNLTTIRACRRCEAWPSEICRTVIFGLGNGFTLTSIMGVLSLIAISVPVTSNLLMLLRMETIAGEAFKSKAGLDIVQLEYQLKLMENGEEPTCRYSALELLIDRLKDRGINTLADRASAALRVFQSHKRGPRETLKNVAKMVTGSRVGQAAQLMMRRDRKPLLRYQVDDDEDEDVSEQAEEITPHPPRRSKKTVTYVPSVFEKGKSPAASGDVAGPSQGSLTSRMDEGSSEFLQLGTTSSMS</sequence>
<evidence type="ECO:0000313" key="3">
    <source>
        <dbReference type="EMBL" id="JAC70845.1"/>
    </source>
</evidence>
<evidence type="ECO:0000256" key="2">
    <source>
        <dbReference type="SAM" id="Phobius"/>
    </source>
</evidence>
<feature type="compositionally biased region" description="Polar residues" evidence="1">
    <location>
        <begin position="454"/>
        <end position="465"/>
    </location>
</feature>